<gene>
    <name evidence="2" type="ORF">TOA249_LOCUS33962</name>
</gene>
<organism evidence="2 3">
    <name type="scientific">Rotaria socialis</name>
    <dbReference type="NCBI Taxonomy" id="392032"/>
    <lineage>
        <taxon>Eukaryota</taxon>
        <taxon>Metazoa</taxon>
        <taxon>Spiralia</taxon>
        <taxon>Gnathifera</taxon>
        <taxon>Rotifera</taxon>
        <taxon>Eurotatoria</taxon>
        <taxon>Bdelloidea</taxon>
        <taxon>Philodinida</taxon>
        <taxon>Philodinidae</taxon>
        <taxon>Rotaria</taxon>
    </lineage>
</organism>
<dbReference type="EMBL" id="CAJOBS010013987">
    <property type="protein sequence ID" value="CAF4953125.1"/>
    <property type="molecule type" value="Genomic_DNA"/>
</dbReference>
<evidence type="ECO:0000313" key="2">
    <source>
        <dbReference type="EMBL" id="CAF4953125.1"/>
    </source>
</evidence>
<reference evidence="2" key="1">
    <citation type="submission" date="2021-02" db="EMBL/GenBank/DDBJ databases">
        <authorList>
            <person name="Nowell W R."/>
        </authorList>
    </citation>
    <scope>NUCLEOTIDE SEQUENCE</scope>
</reference>
<feature type="region of interest" description="Disordered" evidence="1">
    <location>
        <begin position="1"/>
        <end position="22"/>
    </location>
</feature>
<proteinExistence type="predicted"/>
<name>A0A821Y4S6_9BILA</name>
<evidence type="ECO:0000313" key="3">
    <source>
        <dbReference type="Proteomes" id="UP000663838"/>
    </source>
</evidence>
<accession>A0A821Y4S6</accession>
<sequence length="48" mass="5390">MASVAKKISEEQGIMADPNPKFGKRLQQNIAEKIISIYLSEDISRIMP</sequence>
<feature type="non-terminal residue" evidence="2">
    <location>
        <position position="48"/>
    </location>
</feature>
<dbReference type="Proteomes" id="UP000663838">
    <property type="component" value="Unassembled WGS sequence"/>
</dbReference>
<protein>
    <submittedName>
        <fullName evidence="2">Uncharacterized protein</fullName>
    </submittedName>
</protein>
<comment type="caution">
    <text evidence="2">The sequence shown here is derived from an EMBL/GenBank/DDBJ whole genome shotgun (WGS) entry which is preliminary data.</text>
</comment>
<dbReference type="AlphaFoldDB" id="A0A821Y4S6"/>
<evidence type="ECO:0000256" key="1">
    <source>
        <dbReference type="SAM" id="MobiDB-lite"/>
    </source>
</evidence>